<accession>A0A1A9AI24</accession>
<organism evidence="2 3">
    <name type="scientific">Plasmodium ovale wallikeri</name>
    <dbReference type="NCBI Taxonomy" id="864142"/>
    <lineage>
        <taxon>Eukaryota</taxon>
        <taxon>Sar</taxon>
        <taxon>Alveolata</taxon>
        <taxon>Apicomplexa</taxon>
        <taxon>Aconoidasida</taxon>
        <taxon>Haemosporida</taxon>
        <taxon>Plasmodiidae</taxon>
        <taxon>Plasmodium</taxon>
        <taxon>Plasmodium (Plasmodium)</taxon>
    </lineage>
</organism>
<feature type="transmembrane region" description="Helical" evidence="1">
    <location>
        <begin position="216"/>
        <end position="238"/>
    </location>
</feature>
<reference evidence="3" key="1">
    <citation type="submission" date="2016-05" db="EMBL/GenBank/DDBJ databases">
        <authorList>
            <person name="Naeem Raeece"/>
        </authorList>
    </citation>
    <scope>NUCLEOTIDE SEQUENCE [LARGE SCALE GENOMIC DNA]</scope>
</reference>
<sequence>MSSSTEEESMYAVVSWFPNYRSILSGIISEYDSQKETYAGGGYYDGDPSKYHYTIALLYLTQMKESQLHNIITCCKYIYYWLYNEVQSGKLSVSNASELYSELMEILDSVDLEDYKSKINIISYDIFKNVKSIYELYDNLNSFKTDKTEPITNRCHYVETCFNSYMKYEEECSQNQSNALCNEMDNFRSEYNNYMKEISACGQDKQMLPSFKSHNIAVIVLIPLFIILVIVFLLYYLYKFTPYGSYIYPLIRKKKHIWSNLDKEDEEFHKKHELFYANTNIRQYNL</sequence>
<gene>
    <name evidence="2" type="ORF">POVWA1_072660</name>
</gene>
<dbReference type="InterPro" id="IPR008780">
    <property type="entry name" value="Plasmodium_Vir"/>
</dbReference>
<keyword evidence="1" id="KW-1133">Transmembrane helix</keyword>
<keyword evidence="3" id="KW-1185">Reference proteome</keyword>
<evidence type="ECO:0000256" key="1">
    <source>
        <dbReference type="SAM" id="Phobius"/>
    </source>
</evidence>
<evidence type="ECO:0000313" key="2">
    <source>
        <dbReference type="EMBL" id="SBT55844.1"/>
    </source>
</evidence>
<protein>
    <submittedName>
        <fullName evidence="2">PIR Superfamily Protein</fullName>
    </submittedName>
</protein>
<dbReference type="EMBL" id="FLRD01000898">
    <property type="protein sequence ID" value="SBT55844.1"/>
    <property type="molecule type" value="Genomic_DNA"/>
</dbReference>
<dbReference type="Pfam" id="PF05795">
    <property type="entry name" value="Plasmodium_Vir"/>
    <property type="match status" value="2"/>
</dbReference>
<dbReference type="Proteomes" id="UP000078555">
    <property type="component" value="Unassembled WGS sequence"/>
</dbReference>
<evidence type="ECO:0000313" key="3">
    <source>
        <dbReference type="Proteomes" id="UP000078555"/>
    </source>
</evidence>
<proteinExistence type="predicted"/>
<keyword evidence="1" id="KW-0812">Transmembrane</keyword>
<name>A0A1A9AI24_PLAOA</name>
<dbReference type="AlphaFoldDB" id="A0A1A9AI24"/>
<keyword evidence="1" id="KW-0472">Membrane</keyword>
<dbReference type="SUPFAM" id="SSF58100">
    <property type="entry name" value="Bacterial hemolysins"/>
    <property type="match status" value="1"/>
</dbReference>